<proteinExistence type="predicted"/>
<organism evidence="1 2">
    <name type="scientific">Naganishia friedmannii</name>
    <dbReference type="NCBI Taxonomy" id="89922"/>
    <lineage>
        <taxon>Eukaryota</taxon>
        <taxon>Fungi</taxon>
        <taxon>Dikarya</taxon>
        <taxon>Basidiomycota</taxon>
        <taxon>Agaricomycotina</taxon>
        <taxon>Tremellomycetes</taxon>
        <taxon>Filobasidiales</taxon>
        <taxon>Filobasidiaceae</taxon>
        <taxon>Naganishia</taxon>
    </lineage>
</organism>
<gene>
    <name evidence="1" type="ORF">QFC21_001605</name>
</gene>
<sequence length="716" mass="79827">MSRFRISPALWDKIHHYSSFPQTGVSLQQMVLFGQNPSQGTLLKASQFLAEELPIRLSHRVKELDELPDGLAEMDGVRRVKEWYAESFQDLVTFPPPKLEPKLRDALMMPPSENQIPFPVATPNPSLHPHVDDEPGGSNLQRHQAGHSTWGGQAGWKGYGYGDGTGTGPNGQGYSNSYGEGSGHGTGNGHGLQGTNKLRIPIERREHWLRVSPLMGRYFSPPPKNLVYPPEVHEYNDKFTRMLERIKKRHDPTVTTVAQGILEWKRKTHRNGLMGAGMQSFLDRFYLSRIGIRFLLGQHIALNTLQPHEDYVGIICTKTNVHDVCHEAIENARFVCEEHYALYKGPPIHLVCPKNLSFPYVPGHLSHICFELLKNSLRAVVERHGVENEDSFPPIKVVVVEGKEDLTIKISDEGGGIPRSAMPQIWTYMYTTMSEAQDLDGVAQNDFKAPMAGFGYGLPLSRLYARFFGGDLRLISMEGYGTDAYIHLNKLSSSAEPLHFHAEMADVTPTKLVRKPFFGGAIAIEVPTNFMDVSDFRQVPDTQEVYVCHDDETSLVMEILDVVTEGDAKTDLWEAANFHFSALAQDNAASSATIETQKPTEAVPPQVLPSLASDHHTLTNLPTPEPVALIGTQSVRKFNSNPPPPPDDVVIFLALWRVLLPSTTEESGPSRKADVVCTVNINRGKDGLDEVNRVREWFSRSVEGMKIVNYGLFIES</sequence>
<evidence type="ECO:0000313" key="1">
    <source>
        <dbReference type="EMBL" id="KAJ9105240.1"/>
    </source>
</evidence>
<protein>
    <submittedName>
        <fullName evidence="1">Uncharacterized protein</fullName>
    </submittedName>
</protein>
<comment type="caution">
    <text evidence="1">The sequence shown here is derived from an EMBL/GenBank/DDBJ whole genome shotgun (WGS) entry which is preliminary data.</text>
</comment>
<reference evidence="1" key="1">
    <citation type="submission" date="2023-04" db="EMBL/GenBank/DDBJ databases">
        <title>Draft Genome sequencing of Naganishia species isolated from polar environments using Oxford Nanopore Technology.</title>
        <authorList>
            <person name="Leo P."/>
            <person name="Venkateswaran K."/>
        </authorList>
    </citation>
    <scope>NUCLEOTIDE SEQUENCE</scope>
    <source>
        <strain evidence="1">MNA-CCFEE 5423</strain>
    </source>
</reference>
<accession>A0ACC2W2A3</accession>
<dbReference type="Proteomes" id="UP001227268">
    <property type="component" value="Unassembled WGS sequence"/>
</dbReference>
<keyword evidence="2" id="KW-1185">Reference proteome</keyword>
<dbReference type="EMBL" id="JASBWT010000004">
    <property type="protein sequence ID" value="KAJ9105240.1"/>
    <property type="molecule type" value="Genomic_DNA"/>
</dbReference>
<name>A0ACC2W2A3_9TREE</name>
<evidence type="ECO:0000313" key="2">
    <source>
        <dbReference type="Proteomes" id="UP001227268"/>
    </source>
</evidence>